<protein>
    <submittedName>
        <fullName evidence="1">Chloramphenicol acetyltransferase-like domain superfamily</fullName>
    </submittedName>
</protein>
<dbReference type="InterPro" id="IPR052058">
    <property type="entry name" value="Alcohol_O-acetyltransferase"/>
</dbReference>
<dbReference type="AlphaFoldDB" id="A0A9Q9AJK4"/>
<dbReference type="EMBL" id="CP099418">
    <property type="protein sequence ID" value="USW47106.1"/>
    <property type="molecule type" value="Genomic_DNA"/>
</dbReference>
<dbReference type="PANTHER" id="PTHR28037">
    <property type="entry name" value="ALCOHOL O-ACETYLTRANSFERASE 1-RELATED"/>
    <property type="match status" value="1"/>
</dbReference>
<name>A0A9Q9AJK4_9PEZI</name>
<dbReference type="OrthoDB" id="3355480at2759"/>
<accession>A0A9Q9AJK4</accession>
<sequence>MSWLQHYGNSDGYRWRRKDNAFVRPLGFVEFSFDTDGRHFEGRADMNCQVKLALKSNLSSEDYREKVLLAWTCLRCKHLLLRARTVRQATTPGLIPFALDGLHFAIDIHPNLNVAVESAGEHIIFVEDHYKQVDHRDFFAHCQNATRVVHPDIALAKAFVLPLYNQDGELNLRLQLVLAHQIADGISINVWMKSFIKLLNDPVDMLKAQIRELIAPYDMQDRLPPPQEALYPKVSGSMARQRWYWVIVRVLRHVRRPLPVGFANPLRRKERQAAVRFSPAYKGVLDHTKTPPLNTIPVDIEVSPMHTRRLHRLTREAKASVGAGIYAMVAVCMMELYEKLEPEIKLADRKCFITGFPLNPRAFFGFSTDPDSMMLAFSDGISLPFLSSDLSVAGRLRLLARQAQRQLSAYQKRPKAAGAEATRQFLTSRGAGLVLANQYLYGIERAQSMLPEHMRTIKVQGEYPARQNPTQQTCGVSSVGNRDLQISSGVYDLSKTEMDFVADFRGLSASVRARDGEFLVGISGTKGGLFSLPSIDMSMLDPALVEAFKHRFESILEDIEIDSDRSRL</sequence>
<reference evidence="1" key="1">
    <citation type="submission" date="2022-06" db="EMBL/GenBank/DDBJ databases">
        <title>Complete genome sequences of two strains of the flax pathogen Septoria linicola.</title>
        <authorList>
            <person name="Lapalu N."/>
            <person name="Simon A."/>
            <person name="Demenou B."/>
            <person name="Paumier D."/>
            <person name="Guillot M.-P."/>
            <person name="Gout L."/>
            <person name="Valade R."/>
        </authorList>
    </citation>
    <scope>NUCLEOTIDE SEQUENCE</scope>
    <source>
        <strain evidence="1">SE15195</strain>
    </source>
</reference>
<dbReference type="PANTHER" id="PTHR28037:SF1">
    <property type="entry name" value="ALCOHOL O-ACETYLTRANSFERASE 1-RELATED"/>
    <property type="match status" value="1"/>
</dbReference>
<keyword evidence="2" id="KW-1185">Reference proteome</keyword>
<evidence type="ECO:0000313" key="2">
    <source>
        <dbReference type="Proteomes" id="UP001056384"/>
    </source>
</evidence>
<proteinExistence type="predicted"/>
<organism evidence="1 2">
    <name type="scientific">Septoria linicola</name>
    <dbReference type="NCBI Taxonomy" id="215465"/>
    <lineage>
        <taxon>Eukaryota</taxon>
        <taxon>Fungi</taxon>
        <taxon>Dikarya</taxon>
        <taxon>Ascomycota</taxon>
        <taxon>Pezizomycotina</taxon>
        <taxon>Dothideomycetes</taxon>
        <taxon>Dothideomycetidae</taxon>
        <taxon>Mycosphaerellales</taxon>
        <taxon>Mycosphaerellaceae</taxon>
        <taxon>Septoria</taxon>
    </lineage>
</organism>
<dbReference type="Proteomes" id="UP001056384">
    <property type="component" value="Chromosome 1"/>
</dbReference>
<dbReference type="Gene3D" id="3.30.559.10">
    <property type="entry name" value="Chloramphenicol acetyltransferase-like domain"/>
    <property type="match status" value="1"/>
</dbReference>
<evidence type="ECO:0000313" key="1">
    <source>
        <dbReference type="EMBL" id="USW47106.1"/>
    </source>
</evidence>
<gene>
    <name evidence="1" type="ORF">Slin15195_G004250</name>
</gene>
<dbReference type="InterPro" id="IPR023213">
    <property type="entry name" value="CAT-like_dom_sf"/>
</dbReference>